<accession>A0A447I8X5</accession>
<dbReference type="RefSeq" id="WP_126149458.1">
    <property type="nucleotide sequence ID" value="NZ_JBHTMH010000001.1"/>
</dbReference>
<dbReference type="Proteomes" id="UP000268844">
    <property type="component" value="Unassembled WGS sequence"/>
</dbReference>
<gene>
    <name evidence="2" type="ORF">DEVEQU_00993</name>
</gene>
<keyword evidence="3" id="KW-1185">Reference proteome</keyword>
<name>A0A447I8X5_9HYPH</name>
<organism evidence="2 3">
    <name type="scientific">Devosia equisanguinis</name>
    <dbReference type="NCBI Taxonomy" id="2490941"/>
    <lineage>
        <taxon>Bacteria</taxon>
        <taxon>Pseudomonadati</taxon>
        <taxon>Pseudomonadota</taxon>
        <taxon>Alphaproteobacteria</taxon>
        <taxon>Hyphomicrobiales</taxon>
        <taxon>Devosiaceae</taxon>
        <taxon>Devosia</taxon>
    </lineage>
</organism>
<keyword evidence="1" id="KW-0732">Signal</keyword>
<dbReference type="AlphaFoldDB" id="A0A447I8X5"/>
<sequence>MRLVMGMALAAVMAPGAAIASPLGEKLPDLLYAGTATAERDAYATACDEGDAEACFGVGLIDLILTAEGFSQALYRHGATAPDMPAAAMLLGIGEAQVAASGNPDPEPLTYDGLRQVLDDFVGGLDQAQQGFVLAAEFDDDFVLLIDPLRVRLDLNGDGTSSEGETLALLLRDAIELPQGKTKDGRTAPVDTTIGFDRADALWFAGYTQITAAPVDLLLAHDFSQFFDAALHRVFPRAGLPMQDFSKPRGTLMMDAESDGFIADMIAAIHTASFPVEDSARLAGVLERMRSVTALSRRNWEAILAETDDNRELVPSPAQTSLVPGMAVTQEIVDAWMETLDTVDQILAGDLLIPHWRFRQGFSLPAYFETATETDLIMLLTGQGALPFLRDGPVADEQSFVAGNRVFGDNWPNFIVWFN</sequence>
<protein>
    <submittedName>
        <fullName evidence="2">Uncharacterized protein</fullName>
    </submittedName>
</protein>
<feature type="chain" id="PRO_5019100255" evidence="1">
    <location>
        <begin position="21"/>
        <end position="419"/>
    </location>
</feature>
<feature type="signal peptide" evidence="1">
    <location>
        <begin position="1"/>
        <end position="20"/>
    </location>
</feature>
<dbReference type="OrthoDB" id="9815249at2"/>
<evidence type="ECO:0000313" key="2">
    <source>
        <dbReference type="EMBL" id="VDS03864.1"/>
    </source>
</evidence>
<reference evidence="2 3" key="1">
    <citation type="submission" date="2018-12" db="EMBL/GenBank/DDBJ databases">
        <authorList>
            <person name="Criscuolo A."/>
        </authorList>
    </citation>
    <scope>NUCLEOTIDE SEQUENCE [LARGE SCALE GENOMIC DNA]</scope>
    <source>
        <strain evidence="2">ACIP1116281</strain>
    </source>
</reference>
<evidence type="ECO:0000256" key="1">
    <source>
        <dbReference type="SAM" id="SignalP"/>
    </source>
</evidence>
<proteinExistence type="predicted"/>
<dbReference type="EMBL" id="UZWD01000015">
    <property type="protein sequence ID" value="VDS03864.1"/>
    <property type="molecule type" value="Genomic_DNA"/>
</dbReference>
<evidence type="ECO:0000313" key="3">
    <source>
        <dbReference type="Proteomes" id="UP000268844"/>
    </source>
</evidence>